<comment type="caution">
    <text evidence="2">The sequence shown here is derived from an EMBL/GenBank/DDBJ whole genome shotgun (WGS) entry which is preliminary data.</text>
</comment>
<dbReference type="AlphaFoldDB" id="A0A4Y2TM29"/>
<accession>A0A4Y2TM29</accession>
<keyword evidence="3" id="KW-1185">Reference proteome</keyword>
<name>A0A4Y2TM29_ARAVE</name>
<feature type="region of interest" description="Disordered" evidence="1">
    <location>
        <begin position="1"/>
        <end position="58"/>
    </location>
</feature>
<protein>
    <submittedName>
        <fullName evidence="2">Uncharacterized protein</fullName>
    </submittedName>
</protein>
<evidence type="ECO:0000256" key="1">
    <source>
        <dbReference type="SAM" id="MobiDB-lite"/>
    </source>
</evidence>
<gene>
    <name evidence="2" type="ORF">AVEN_127424_1</name>
</gene>
<evidence type="ECO:0000313" key="3">
    <source>
        <dbReference type="Proteomes" id="UP000499080"/>
    </source>
</evidence>
<sequence>MEPSRGGLVVRSRPRDRRVPGSKHTSTEDPPCSGQTPSRCCRAEASRGRSQLRRHSRQMNVVQNYESVPKYPSCCFKTGRYYNLTLMESNNMTACKRNSPRHLTCN</sequence>
<proteinExistence type="predicted"/>
<dbReference type="EMBL" id="BGPR01029720">
    <property type="protein sequence ID" value="GBO01693.1"/>
    <property type="molecule type" value="Genomic_DNA"/>
</dbReference>
<reference evidence="2 3" key="1">
    <citation type="journal article" date="2019" name="Sci. Rep.">
        <title>Orb-weaving spider Araneus ventricosus genome elucidates the spidroin gene catalogue.</title>
        <authorList>
            <person name="Kono N."/>
            <person name="Nakamura H."/>
            <person name="Ohtoshi R."/>
            <person name="Moran D.A.P."/>
            <person name="Shinohara A."/>
            <person name="Yoshida Y."/>
            <person name="Fujiwara M."/>
            <person name="Mori M."/>
            <person name="Tomita M."/>
            <person name="Arakawa K."/>
        </authorList>
    </citation>
    <scope>NUCLEOTIDE SEQUENCE [LARGE SCALE GENOMIC DNA]</scope>
</reference>
<evidence type="ECO:0000313" key="2">
    <source>
        <dbReference type="EMBL" id="GBO01693.1"/>
    </source>
</evidence>
<organism evidence="2 3">
    <name type="scientific">Araneus ventricosus</name>
    <name type="common">Orbweaver spider</name>
    <name type="synonym">Epeira ventricosa</name>
    <dbReference type="NCBI Taxonomy" id="182803"/>
    <lineage>
        <taxon>Eukaryota</taxon>
        <taxon>Metazoa</taxon>
        <taxon>Ecdysozoa</taxon>
        <taxon>Arthropoda</taxon>
        <taxon>Chelicerata</taxon>
        <taxon>Arachnida</taxon>
        <taxon>Araneae</taxon>
        <taxon>Araneomorphae</taxon>
        <taxon>Entelegynae</taxon>
        <taxon>Araneoidea</taxon>
        <taxon>Araneidae</taxon>
        <taxon>Araneus</taxon>
    </lineage>
</organism>
<dbReference type="Proteomes" id="UP000499080">
    <property type="component" value="Unassembled WGS sequence"/>
</dbReference>